<proteinExistence type="predicted"/>
<evidence type="ECO:0000313" key="3">
    <source>
        <dbReference type="Proteomes" id="UP001595693"/>
    </source>
</evidence>
<dbReference type="InterPro" id="IPR036570">
    <property type="entry name" value="HORMA_dom_sf"/>
</dbReference>
<dbReference type="RefSeq" id="WP_055401089.1">
    <property type="nucleotide sequence ID" value="NZ_JAMXAX010000111.1"/>
</dbReference>
<gene>
    <name evidence="2" type="ORF">ACFOW3_05840</name>
</gene>
<feature type="domain" description="Bacterial HORMA" evidence="1">
    <location>
        <begin position="1"/>
        <end position="165"/>
    </location>
</feature>
<dbReference type="Pfam" id="PF18173">
    <property type="entry name" value="bacHORMA_2"/>
    <property type="match status" value="1"/>
</dbReference>
<keyword evidence="3" id="KW-1185">Reference proteome</keyword>
<protein>
    <submittedName>
        <fullName evidence="2">HORMA domain containing protein</fullName>
    </submittedName>
</protein>
<reference evidence="3" key="1">
    <citation type="journal article" date="2019" name="Int. J. Syst. Evol. Microbiol.">
        <title>The Global Catalogue of Microorganisms (GCM) 10K type strain sequencing project: providing services to taxonomists for standard genome sequencing and annotation.</title>
        <authorList>
            <consortium name="The Broad Institute Genomics Platform"/>
            <consortium name="The Broad Institute Genome Sequencing Center for Infectious Disease"/>
            <person name="Wu L."/>
            <person name="Ma J."/>
        </authorList>
    </citation>
    <scope>NUCLEOTIDE SEQUENCE [LARGE SCALE GENOMIC DNA]</scope>
    <source>
        <strain evidence="3">CCUG 2113</strain>
    </source>
</reference>
<dbReference type="SUPFAM" id="SSF56019">
    <property type="entry name" value="The spindle assembly checkpoint protein mad2"/>
    <property type="match status" value="1"/>
</dbReference>
<organism evidence="2 3">
    <name type="scientific">Acidovorax facilis</name>
    <dbReference type="NCBI Taxonomy" id="12917"/>
    <lineage>
        <taxon>Bacteria</taxon>
        <taxon>Pseudomonadati</taxon>
        <taxon>Pseudomonadota</taxon>
        <taxon>Betaproteobacteria</taxon>
        <taxon>Burkholderiales</taxon>
        <taxon>Comamonadaceae</taxon>
        <taxon>Acidovorax</taxon>
    </lineage>
</organism>
<accession>A0ABV8D6Y3</accession>
<name>A0ABV8D6Y3_9BURK</name>
<dbReference type="InterPro" id="IPR040649">
    <property type="entry name" value="Bact_HORMA"/>
</dbReference>
<evidence type="ECO:0000313" key="2">
    <source>
        <dbReference type="EMBL" id="MFC3934142.1"/>
    </source>
</evidence>
<dbReference type="EMBL" id="JBHSAJ010000012">
    <property type="protein sequence ID" value="MFC3934142.1"/>
    <property type="molecule type" value="Genomic_DNA"/>
</dbReference>
<evidence type="ECO:0000259" key="1">
    <source>
        <dbReference type="Pfam" id="PF18173"/>
    </source>
</evidence>
<dbReference type="Proteomes" id="UP001595693">
    <property type="component" value="Unassembled WGS sequence"/>
</dbReference>
<sequence length="166" mass="18567">MSAVAVYSYSHSVSYVTDNILKSLKDVLVLSGLDPQKLVGDHNVLHAGIKRWIESEHLDFVTLEIYHPKTNALIKRWDIAVTYSWSSEAGNLWVDPEALRYAISKEGLLPSEALYSVIVKNKAGRPDVDGWSVTEFRSTDGMVRQSIGTGVEHNGLSANMSYWRTK</sequence>
<comment type="caution">
    <text evidence="2">The sequence shown here is derived from an EMBL/GenBank/DDBJ whole genome shotgun (WGS) entry which is preliminary data.</text>
</comment>